<keyword evidence="2" id="KW-1185">Reference proteome</keyword>
<comment type="caution">
    <text evidence="1">The sequence shown here is derived from an EMBL/GenBank/DDBJ whole genome shotgun (WGS) entry which is preliminary data.</text>
</comment>
<evidence type="ECO:0000313" key="2">
    <source>
        <dbReference type="Proteomes" id="UP001642540"/>
    </source>
</evidence>
<gene>
    <name evidence="1" type="ORF">ODALV1_LOCUS23932</name>
</gene>
<dbReference type="EMBL" id="CAXLJM020000085">
    <property type="protein sequence ID" value="CAL8130889.1"/>
    <property type="molecule type" value="Genomic_DNA"/>
</dbReference>
<accession>A0ABP1RMM8</accession>
<reference evidence="1 2" key="1">
    <citation type="submission" date="2024-08" db="EMBL/GenBank/DDBJ databases">
        <authorList>
            <person name="Cucini C."/>
            <person name="Frati F."/>
        </authorList>
    </citation>
    <scope>NUCLEOTIDE SEQUENCE [LARGE SCALE GENOMIC DNA]</scope>
</reference>
<dbReference type="Proteomes" id="UP001642540">
    <property type="component" value="Unassembled WGS sequence"/>
</dbReference>
<proteinExistence type="predicted"/>
<sequence>MFNSCLLHIITNELEGDKNNFNVKPLEYPVVTTKYYYKLWDISAEDLASRNAIKCKTQGYQLINPNGFVFNAPPSIRQNCFIQIYLNAIPCSDKLTKSGRTMMTADSAAPHYNSTFALMDYRIFEHSKTYAIRCCIFFIHVESIESNPQILKMNYHRRFHYVDHIDPMEFAREPSPMFDASTRLSFALQFSRKKQTYVVVQTAVVACPDYYELYDYIIEYCQKLAFSPYNGCVQGAVFKRTFLTRLFRYNYLHESIITLEKIRVQCYLPVIEIIVRNSMNEPETLKQNSFRFLHQKTSEELSILMIFPNVSILDTKGYISLSVFPRFEFWSQVKPTQLSSKHDSIEFVTCAPILEPAFLSLIGYVSAFDVTTWLIIAFGMLTSMFLWYNSLTKCDGSCRLSEISFCYDILVGQSTPAITKVRWLTGAWVLAGFFLSNNYQGTNIDQLTSPLAPKKMETFEQIFNNNLSVFSLPLNYEALLLFFRKYKPAQPGAFGRANDQWWTSQQVTFAELYTIKQINMSIDDAYLALHGFVQAPATVNESLLMLSIQYYIEKISRCQHDVFVDRWSQVNKLRLKLLKLSINEATIATSKSSYGLLYQHWYFENTKIPANALQKRYSSLIHSGIIQFWKRLKYWTETLSDMFLTARISTTSVNALSTKDNIVVVFYVHLSLQSISLVLFLFECRQHIIIDIIIRTYVRQRLRLVMV</sequence>
<protein>
    <submittedName>
        <fullName evidence="1">Uncharacterized protein</fullName>
    </submittedName>
</protein>
<evidence type="ECO:0000313" key="1">
    <source>
        <dbReference type="EMBL" id="CAL8130889.1"/>
    </source>
</evidence>
<name>A0ABP1RMM8_9HEXA</name>
<organism evidence="1 2">
    <name type="scientific">Orchesella dallaii</name>
    <dbReference type="NCBI Taxonomy" id="48710"/>
    <lineage>
        <taxon>Eukaryota</taxon>
        <taxon>Metazoa</taxon>
        <taxon>Ecdysozoa</taxon>
        <taxon>Arthropoda</taxon>
        <taxon>Hexapoda</taxon>
        <taxon>Collembola</taxon>
        <taxon>Entomobryomorpha</taxon>
        <taxon>Entomobryoidea</taxon>
        <taxon>Orchesellidae</taxon>
        <taxon>Orchesellinae</taxon>
        <taxon>Orchesella</taxon>
    </lineage>
</organism>